<dbReference type="InterPro" id="IPR017136">
    <property type="entry name" value="UCP037205"/>
</dbReference>
<dbReference type="PANTHER" id="PTHR37463:SF1">
    <property type="entry name" value="DUF2256 DOMAIN-CONTAINING PROTEIN"/>
    <property type="match status" value="1"/>
</dbReference>
<dbReference type="EMBL" id="CP034161">
    <property type="protein sequence ID" value="AZI39982.1"/>
    <property type="molecule type" value="Genomic_DNA"/>
</dbReference>
<dbReference type="Proteomes" id="UP000281810">
    <property type="component" value="Chromosome"/>
</dbReference>
<protein>
    <submittedName>
        <fullName evidence="1">DUF2256 domain-containing protein</fullName>
    </submittedName>
</protein>
<evidence type="ECO:0000313" key="2">
    <source>
        <dbReference type="Proteomes" id="UP000281810"/>
    </source>
</evidence>
<name>A0A3G8Y3J2_9FLAO</name>
<proteinExistence type="predicted"/>
<dbReference type="AlphaFoldDB" id="A0A3G8Y3J2"/>
<dbReference type="PIRSF" id="PIRSF037205">
    <property type="entry name" value="UCP037205"/>
    <property type="match status" value="1"/>
</dbReference>
<dbReference type="OrthoDB" id="27194at2"/>
<keyword evidence="2" id="KW-1185">Reference proteome</keyword>
<accession>A0A3G8Y3J2</accession>
<dbReference type="Pfam" id="PF10013">
    <property type="entry name" value="DUF2256"/>
    <property type="match status" value="1"/>
</dbReference>
<reference evidence="2" key="1">
    <citation type="submission" date="2018-11" db="EMBL/GenBank/DDBJ databases">
        <title>Proposal to divide the Flavobacteriaceae and reorganize its genera based on Amino Acid Identity values calculated from whole genome sequences.</title>
        <authorList>
            <person name="Nicholson A.C."/>
            <person name="Gulvik C.A."/>
            <person name="Whitney A.M."/>
            <person name="Humrighouse B.W."/>
            <person name="Bell M."/>
            <person name="Holmes B."/>
            <person name="Steigerwalt A.B."/>
            <person name="Villarma A."/>
            <person name="Sheth M."/>
            <person name="Batra D."/>
            <person name="Pryor J."/>
            <person name="Bernardet J.-F."/>
            <person name="Hugo C."/>
            <person name="Kampfer P."/>
            <person name="Newman J.D."/>
            <person name="McQuiston J.R."/>
        </authorList>
    </citation>
    <scope>NUCLEOTIDE SEQUENCE [LARGE SCALE GENOMIC DNA]</scope>
    <source>
        <strain evidence="2">F5649</strain>
    </source>
</reference>
<sequence length="54" mass="6391">MKNMPSGLPSKICEVCGLPFNWRKKWKKNWDEVKYCSERFRKNKKSTLSGSPKI</sequence>
<dbReference type="PANTHER" id="PTHR37463">
    <property type="entry name" value="GSL3115 PROTEIN"/>
    <property type="match status" value="1"/>
</dbReference>
<gene>
    <name evidence="1" type="ORF">EIB74_08410</name>
</gene>
<evidence type="ECO:0000313" key="1">
    <source>
        <dbReference type="EMBL" id="AZI39982.1"/>
    </source>
</evidence>
<organism evidence="1 2">
    <name type="scientific">Epilithonimonas vandammei</name>
    <dbReference type="NCBI Taxonomy" id="2487072"/>
    <lineage>
        <taxon>Bacteria</taxon>
        <taxon>Pseudomonadati</taxon>
        <taxon>Bacteroidota</taxon>
        <taxon>Flavobacteriia</taxon>
        <taxon>Flavobacteriales</taxon>
        <taxon>Weeksellaceae</taxon>
        <taxon>Chryseobacterium group</taxon>
        <taxon>Epilithonimonas</taxon>
    </lineage>
</organism>